<dbReference type="EMBL" id="BAAAQR010000012">
    <property type="protein sequence ID" value="GAA2152615.1"/>
    <property type="molecule type" value="Genomic_DNA"/>
</dbReference>
<dbReference type="InterPro" id="IPR027417">
    <property type="entry name" value="P-loop_NTPase"/>
</dbReference>
<dbReference type="InterPro" id="IPR015856">
    <property type="entry name" value="ABC_transpr_CbiO/EcfA_su"/>
</dbReference>
<gene>
    <name evidence="6" type="ORF">GCM10009844_36110</name>
</gene>
<dbReference type="SUPFAM" id="SSF52540">
    <property type="entry name" value="P-loop containing nucleoside triphosphate hydrolases"/>
    <property type="match status" value="2"/>
</dbReference>
<feature type="domain" description="ABC transporter" evidence="5">
    <location>
        <begin position="282"/>
        <end position="506"/>
    </location>
</feature>
<comment type="similarity">
    <text evidence="1">Belongs to the ABC transporter superfamily.</text>
</comment>
<dbReference type="CDD" id="cd03225">
    <property type="entry name" value="ABC_cobalt_CbiO_domain1"/>
    <property type="match status" value="1"/>
</dbReference>
<evidence type="ECO:0000313" key="7">
    <source>
        <dbReference type="Proteomes" id="UP001501771"/>
    </source>
</evidence>
<dbReference type="Gene3D" id="3.40.50.300">
    <property type="entry name" value="P-loop containing nucleotide triphosphate hydrolases"/>
    <property type="match status" value="2"/>
</dbReference>
<dbReference type="SMART" id="SM00382">
    <property type="entry name" value="AAA"/>
    <property type="match status" value="2"/>
</dbReference>
<dbReference type="Proteomes" id="UP001501771">
    <property type="component" value="Unassembled WGS sequence"/>
</dbReference>
<keyword evidence="2" id="KW-0813">Transport</keyword>
<evidence type="ECO:0000256" key="1">
    <source>
        <dbReference type="ARBA" id="ARBA00005417"/>
    </source>
</evidence>
<sequence length="525" mass="55394">MIELRGIRFAYDATPVLDGVDLTIDEGELVLVSGPTGVGKSTLLGVVTGLVPRFSGGHLEGEVLIDGVSVAGRPPRERAHVVGYVGQDPAAGFVTDTVEEELAYGMEQLGLPPETMRRRVEETLDLLGIADLRARALRTLSGGQQQRVAIGSVLTMHPRLLVLDEPTSALDPTAAEDVLATLTRLVHDLGVSVLLAEHRLERVVPFVDRMCLMTGDGAVRVGEPAHLLATSPVVPPIVELGRAAGWHPLPLSVRDARRRARGLGERLVSPPLPDDLPSGAALEAQRVTVVHGPTVALREVDLTLRACRVTALMGRNGSGKSSLMWALQGSGRRSTGDVRVGALDPARLDPAGRRGLVGLVPQAAADLLYLETVAEECAAADGGTGECRRILDRLVPGIPDDQHPRDLSEGQRLALALALVLAARPHVVLLDEPTRGLDYAAKHVLAGILRDLAADGHAVLVATHDVEFVALAADDVVVLADGEVVSSGPVRRVVAESPAFAPQVTKVLGVPWLRVDEVVAALDAS</sequence>
<evidence type="ECO:0000256" key="4">
    <source>
        <dbReference type="ARBA" id="ARBA00022840"/>
    </source>
</evidence>
<keyword evidence="4 6" id="KW-0067">ATP-binding</keyword>
<dbReference type="InterPro" id="IPR017871">
    <property type="entry name" value="ABC_transporter-like_CS"/>
</dbReference>
<organism evidence="6 7">
    <name type="scientific">Nocardioides koreensis</name>
    <dbReference type="NCBI Taxonomy" id="433651"/>
    <lineage>
        <taxon>Bacteria</taxon>
        <taxon>Bacillati</taxon>
        <taxon>Actinomycetota</taxon>
        <taxon>Actinomycetes</taxon>
        <taxon>Propionibacteriales</taxon>
        <taxon>Nocardioidaceae</taxon>
        <taxon>Nocardioides</taxon>
    </lineage>
</organism>
<evidence type="ECO:0000256" key="2">
    <source>
        <dbReference type="ARBA" id="ARBA00022448"/>
    </source>
</evidence>
<evidence type="ECO:0000313" key="6">
    <source>
        <dbReference type="EMBL" id="GAA2152615.1"/>
    </source>
</evidence>
<dbReference type="PROSITE" id="PS50893">
    <property type="entry name" value="ABC_TRANSPORTER_2"/>
    <property type="match status" value="2"/>
</dbReference>
<evidence type="ECO:0000259" key="5">
    <source>
        <dbReference type="PROSITE" id="PS50893"/>
    </source>
</evidence>
<keyword evidence="7" id="KW-1185">Reference proteome</keyword>
<keyword evidence="3" id="KW-0547">Nucleotide-binding</keyword>
<dbReference type="PANTHER" id="PTHR43553">
    <property type="entry name" value="HEAVY METAL TRANSPORTER"/>
    <property type="match status" value="1"/>
</dbReference>
<protein>
    <submittedName>
        <fullName evidence="6">ABC transporter ATP-binding protein</fullName>
    </submittedName>
</protein>
<comment type="caution">
    <text evidence="6">The sequence shown here is derived from an EMBL/GenBank/DDBJ whole genome shotgun (WGS) entry which is preliminary data.</text>
</comment>
<name>A0ABP5LV68_9ACTN</name>
<dbReference type="Pfam" id="PF00005">
    <property type="entry name" value="ABC_tran"/>
    <property type="match status" value="2"/>
</dbReference>
<dbReference type="PROSITE" id="PS00211">
    <property type="entry name" value="ABC_TRANSPORTER_1"/>
    <property type="match status" value="1"/>
</dbReference>
<evidence type="ECO:0000256" key="3">
    <source>
        <dbReference type="ARBA" id="ARBA00022741"/>
    </source>
</evidence>
<reference evidence="7" key="1">
    <citation type="journal article" date="2019" name="Int. J. Syst. Evol. Microbiol.">
        <title>The Global Catalogue of Microorganisms (GCM) 10K type strain sequencing project: providing services to taxonomists for standard genome sequencing and annotation.</title>
        <authorList>
            <consortium name="The Broad Institute Genomics Platform"/>
            <consortium name="The Broad Institute Genome Sequencing Center for Infectious Disease"/>
            <person name="Wu L."/>
            <person name="Ma J."/>
        </authorList>
    </citation>
    <scope>NUCLEOTIDE SEQUENCE [LARGE SCALE GENOMIC DNA]</scope>
    <source>
        <strain evidence="7">JCM 16022</strain>
    </source>
</reference>
<feature type="domain" description="ABC transporter" evidence="5">
    <location>
        <begin position="2"/>
        <end position="240"/>
    </location>
</feature>
<accession>A0ABP5LV68</accession>
<dbReference type="InterPro" id="IPR003593">
    <property type="entry name" value="AAA+_ATPase"/>
</dbReference>
<dbReference type="InterPro" id="IPR003439">
    <property type="entry name" value="ABC_transporter-like_ATP-bd"/>
</dbReference>
<proteinExistence type="inferred from homology"/>
<dbReference type="InterPro" id="IPR050095">
    <property type="entry name" value="ECF_ABC_transporter_ATP-bd"/>
</dbReference>
<dbReference type="RefSeq" id="WP_344155560.1">
    <property type="nucleotide sequence ID" value="NZ_BAAAQR010000012.1"/>
</dbReference>
<dbReference type="GO" id="GO:0005524">
    <property type="term" value="F:ATP binding"/>
    <property type="evidence" value="ECO:0007669"/>
    <property type="project" value="UniProtKB-KW"/>
</dbReference>